<sequence>MDDARSPETRGVLPAVIPVPVGMAAVAGTEVTLGAGAVIAADPGADGVAEYLAGLLRPATGLPFPVSTTPPGPGIALRLVAAGGAEAQSRSLGAQAAPMVTGGVGPTVEGEAYELVTDGSVVTISAATPAGLFRGVQTLRQLLPATVERRSPGEGPWTVPGVRIVDRPRFAYRGVMLDVARHFFPVATVERFIDQAALYKVNHLHLHLTDDQGWRLEIASWPRLTSYGAGSEVGGGPGGFYTQDEYRHLVEYAAARFITVVPEIDLPGHTNAALAAYPELTRDGVAVPRYTGIEVGFSSLAADNPRTYRFLEDVFGEVAALTPGPYLHLGGDEAKNTSRGEYDTMLARAQQIVRGYGKTPIGWHEIAEGPLDPPTVVQFWGTSREAPEVVAAAGRGHRVIMSPASLTYLDMQYVPGDRLGLNWAGFIEVDDAYGWDPAGHLPGVTEEHVLGVESPLWSETATTGADLDELAFPRLPVLAEVGWSPRDARDWASLRARLAAHGPRWDTLGIAYYRSERVAWPVAADAG</sequence>
<feature type="domain" description="Glycoside hydrolase family 20 catalytic" evidence="6">
    <location>
        <begin position="170"/>
        <end position="485"/>
    </location>
</feature>
<reference evidence="8 9" key="1">
    <citation type="journal article" date="2019" name="Int. J. Syst. Evol. Microbiol.">
        <title>The Global Catalogue of Microorganisms (GCM) 10K type strain sequencing project: providing services to taxonomists for standard genome sequencing and annotation.</title>
        <authorList>
            <consortium name="The Broad Institute Genomics Platform"/>
            <consortium name="The Broad Institute Genome Sequencing Center for Infectious Disease"/>
            <person name="Wu L."/>
            <person name="Ma J."/>
        </authorList>
    </citation>
    <scope>NUCLEOTIDE SEQUENCE [LARGE SCALE GENOMIC DNA]</scope>
    <source>
        <strain evidence="8 9">JCM 13249</strain>
    </source>
</reference>
<dbReference type="Pfam" id="PF00728">
    <property type="entry name" value="Glyco_hydro_20"/>
    <property type="match status" value="1"/>
</dbReference>
<dbReference type="InterPro" id="IPR029018">
    <property type="entry name" value="Hex-like_dom2"/>
</dbReference>
<dbReference type="InterPro" id="IPR025705">
    <property type="entry name" value="Beta_hexosaminidase_sua/sub"/>
</dbReference>
<dbReference type="EC" id="3.2.1.52" evidence="3"/>
<evidence type="ECO:0000256" key="1">
    <source>
        <dbReference type="ARBA" id="ARBA00001231"/>
    </source>
</evidence>
<gene>
    <name evidence="8" type="ORF">GCM10009681_50320</name>
</gene>
<dbReference type="Pfam" id="PF02838">
    <property type="entry name" value="Glyco_hydro_20b"/>
    <property type="match status" value="1"/>
</dbReference>
<comment type="caution">
    <text evidence="8">The sequence shown here is derived from an EMBL/GenBank/DDBJ whole genome shotgun (WGS) entry which is preliminary data.</text>
</comment>
<dbReference type="InterPro" id="IPR015882">
    <property type="entry name" value="HEX_bac_N"/>
</dbReference>
<evidence type="ECO:0000259" key="6">
    <source>
        <dbReference type="Pfam" id="PF00728"/>
    </source>
</evidence>
<feature type="domain" description="Beta-hexosaminidase bacterial type N-terminal" evidence="7">
    <location>
        <begin position="14"/>
        <end position="166"/>
    </location>
</feature>
<dbReference type="SUPFAM" id="SSF55545">
    <property type="entry name" value="beta-N-acetylhexosaminidase-like domain"/>
    <property type="match status" value="1"/>
</dbReference>
<evidence type="ECO:0000313" key="9">
    <source>
        <dbReference type="Proteomes" id="UP001500655"/>
    </source>
</evidence>
<accession>A0ABN2L2F1</accession>
<dbReference type="SUPFAM" id="SSF51445">
    <property type="entry name" value="(Trans)glycosidases"/>
    <property type="match status" value="1"/>
</dbReference>
<dbReference type="PANTHER" id="PTHR22600">
    <property type="entry name" value="BETA-HEXOSAMINIDASE"/>
    <property type="match status" value="1"/>
</dbReference>
<dbReference type="Gene3D" id="3.30.379.10">
    <property type="entry name" value="Chitobiase/beta-hexosaminidase domain 2-like"/>
    <property type="match status" value="1"/>
</dbReference>
<organism evidence="8 9">
    <name type="scientific">Luedemannella helvata</name>
    <dbReference type="NCBI Taxonomy" id="349315"/>
    <lineage>
        <taxon>Bacteria</taxon>
        <taxon>Bacillati</taxon>
        <taxon>Actinomycetota</taxon>
        <taxon>Actinomycetes</taxon>
        <taxon>Micromonosporales</taxon>
        <taxon>Micromonosporaceae</taxon>
        <taxon>Luedemannella</taxon>
    </lineage>
</organism>
<evidence type="ECO:0000256" key="4">
    <source>
        <dbReference type="ARBA" id="ARBA00022801"/>
    </source>
</evidence>
<evidence type="ECO:0000256" key="2">
    <source>
        <dbReference type="ARBA" id="ARBA00006285"/>
    </source>
</evidence>
<name>A0ABN2L2F1_9ACTN</name>
<comment type="catalytic activity">
    <reaction evidence="1">
        <text>Hydrolysis of terminal non-reducing N-acetyl-D-hexosamine residues in N-acetyl-beta-D-hexosaminides.</text>
        <dbReference type="EC" id="3.2.1.52"/>
    </reaction>
</comment>
<evidence type="ECO:0000256" key="3">
    <source>
        <dbReference type="ARBA" id="ARBA00012663"/>
    </source>
</evidence>
<dbReference type="Gene3D" id="3.20.20.80">
    <property type="entry name" value="Glycosidases"/>
    <property type="match status" value="1"/>
</dbReference>
<dbReference type="InterPro" id="IPR017853">
    <property type="entry name" value="GH"/>
</dbReference>
<proteinExistence type="inferred from homology"/>
<dbReference type="Proteomes" id="UP001500655">
    <property type="component" value="Unassembled WGS sequence"/>
</dbReference>
<evidence type="ECO:0000259" key="7">
    <source>
        <dbReference type="Pfam" id="PF02838"/>
    </source>
</evidence>
<dbReference type="PANTHER" id="PTHR22600:SF57">
    <property type="entry name" value="BETA-N-ACETYLHEXOSAMINIDASE"/>
    <property type="match status" value="1"/>
</dbReference>
<comment type="similarity">
    <text evidence="2">Belongs to the glycosyl hydrolase 20 family.</text>
</comment>
<keyword evidence="9" id="KW-1185">Reference proteome</keyword>
<evidence type="ECO:0000313" key="8">
    <source>
        <dbReference type="EMBL" id="GAA1772737.1"/>
    </source>
</evidence>
<dbReference type="PRINTS" id="PR00738">
    <property type="entry name" value="GLHYDRLASE20"/>
</dbReference>
<dbReference type="CDD" id="cd06568">
    <property type="entry name" value="GH20_SpHex_like"/>
    <property type="match status" value="1"/>
</dbReference>
<dbReference type="RefSeq" id="WP_344087033.1">
    <property type="nucleotide sequence ID" value="NZ_BAAALS010000033.1"/>
</dbReference>
<protein>
    <recommendedName>
        <fullName evidence="3">beta-N-acetylhexosaminidase</fullName>
        <ecNumber evidence="3">3.2.1.52</ecNumber>
    </recommendedName>
</protein>
<dbReference type="InterPro" id="IPR015883">
    <property type="entry name" value="Glyco_hydro_20_cat"/>
</dbReference>
<keyword evidence="4" id="KW-0378">Hydrolase</keyword>
<evidence type="ECO:0000256" key="5">
    <source>
        <dbReference type="ARBA" id="ARBA00023295"/>
    </source>
</evidence>
<dbReference type="EMBL" id="BAAALS010000033">
    <property type="protein sequence ID" value="GAA1772737.1"/>
    <property type="molecule type" value="Genomic_DNA"/>
</dbReference>
<keyword evidence="5" id="KW-0326">Glycosidase</keyword>